<evidence type="ECO:0000313" key="3">
    <source>
        <dbReference type="Proteomes" id="UP000811619"/>
    </source>
</evidence>
<protein>
    <submittedName>
        <fullName evidence="2">Uncharacterized protein</fullName>
    </submittedName>
</protein>
<feature type="compositionally biased region" description="Basic and acidic residues" evidence="1">
    <location>
        <begin position="81"/>
        <end position="93"/>
    </location>
</feature>
<organism evidence="2 3">
    <name type="scientific">Claviceps africana</name>
    <dbReference type="NCBI Taxonomy" id="83212"/>
    <lineage>
        <taxon>Eukaryota</taxon>
        <taxon>Fungi</taxon>
        <taxon>Dikarya</taxon>
        <taxon>Ascomycota</taxon>
        <taxon>Pezizomycotina</taxon>
        <taxon>Sordariomycetes</taxon>
        <taxon>Hypocreomycetidae</taxon>
        <taxon>Hypocreales</taxon>
        <taxon>Clavicipitaceae</taxon>
        <taxon>Claviceps</taxon>
    </lineage>
</organism>
<dbReference type="EMBL" id="SRPY01000433">
    <property type="protein sequence ID" value="KAG5923896.1"/>
    <property type="molecule type" value="Genomic_DNA"/>
</dbReference>
<comment type="caution">
    <text evidence="2">The sequence shown here is derived from an EMBL/GenBank/DDBJ whole genome shotgun (WGS) entry which is preliminary data.</text>
</comment>
<feature type="region of interest" description="Disordered" evidence="1">
    <location>
        <begin position="66"/>
        <end position="95"/>
    </location>
</feature>
<accession>A0A8K0NHU1</accession>
<reference evidence="2" key="1">
    <citation type="journal article" date="2020" name="bioRxiv">
        <title>Whole genome comparisons of ergot fungi reveals the divergence and evolution of species within the genus Claviceps are the result of varying mechanisms driving genome evolution and host range expansion.</title>
        <authorList>
            <person name="Wyka S.A."/>
            <person name="Mondo S.J."/>
            <person name="Liu M."/>
            <person name="Dettman J."/>
            <person name="Nalam V."/>
            <person name="Broders K.D."/>
        </authorList>
    </citation>
    <scope>NUCLEOTIDE SEQUENCE</scope>
    <source>
        <strain evidence="2">CCC 489</strain>
    </source>
</reference>
<proteinExistence type="predicted"/>
<evidence type="ECO:0000256" key="1">
    <source>
        <dbReference type="SAM" id="MobiDB-lite"/>
    </source>
</evidence>
<dbReference type="AlphaFoldDB" id="A0A8K0NHU1"/>
<name>A0A8K0NHU1_9HYPO</name>
<evidence type="ECO:0000313" key="2">
    <source>
        <dbReference type="EMBL" id="KAG5923896.1"/>
    </source>
</evidence>
<gene>
    <name evidence="2" type="ORF">E4U42_004807</name>
</gene>
<dbReference type="OrthoDB" id="2988756at2759"/>
<dbReference type="Proteomes" id="UP000811619">
    <property type="component" value="Unassembled WGS sequence"/>
</dbReference>
<sequence>MSSVKDWIESLAEVHSRNGTCPQQPFVAGPSARRISETCLVEVGVNNSETTLVNALDMDNMACCDRDQERQRQLSTSSAASREREQGTGKNTKDQGSIECRVDYYVVEDDRFAGKFGNYTGIWAGETGDAVPQTRSRYFGDHIHQSAYYHKP</sequence>
<keyword evidence="3" id="KW-1185">Reference proteome</keyword>